<accession>A0ABN7SYP1</accession>
<name>A0ABN7SYP1_OIKDI</name>
<protein>
    <submittedName>
        <fullName evidence="1">Oidioi.mRNA.OKI2018_I69.chr1.g3527.t1.cds</fullName>
    </submittedName>
</protein>
<dbReference type="SUPFAM" id="SSF47473">
    <property type="entry name" value="EF-hand"/>
    <property type="match status" value="1"/>
</dbReference>
<keyword evidence="2" id="KW-1185">Reference proteome</keyword>
<organism evidence="1 2">
    <name type="scientific">Oikopleura dioica</name>
    <name type="common">Tunicate</name>
    <dbReference type="NCBI Taxonomy" id="34765"/>
    <lineage>
        <taxon>Eukaryota</taxon>
        <taxon>Metazoa</taxon>
        <taxon>Chordata</taxon>
        <taxon>Tunicata</taxon>
        <taxon>Appendicularia</taxon>
        <taxon>Copelata</taxon>
        <taxon>Oikopleuridae</taxon>
        <taxon>Oikopleura</taxon>
    </lineage>
</organism>
<dbReference type="EMBL" id="OU015566">
    <property type="protein sequence ID" value="CAG5107868.1"/>
    <property type="molecule type" value="Genomic_DNA"/>
</dbReference>
<dbReference type="Proteomes" id="UP001158576">
    <property type="component" value="Chromosome 1"/>
</dbReference>
<reference evidence="1 2" key="1">
    <citation type="submission" date="2021-04" db="EMBL/GenBank/DDBJ databases">
        <authorList>
            <person name="Bliznina A."/>
        </authorList>
    </citation>
    <scope>NUCLEOTIDE SEQUENCE [LARGE SCALE GENOMIC DNA]</scope>
</reference>
<proteinExistence type="predicted"/>
<dbReference type="InterPro" id="IPR011992">
    <property type="entry name" value="EF-hand-dom_pair"/>
</dbReference>
<evidence type="ECO:0000313" key="1">
    <source>
        <dbReference type="EMBL" id="CAG5107868.1"/>
    </source>
</evidence>
<sequence length="140" mass="16672">MMSQLKKLNDRQSEVLDAFECIDAVDTARNRHQRGLTTFYSVEKTKQKDSDFKPVFYEKSYGATDKRTFVKLKESDRKRSFVSRRRLRELLLTDGEPFSQQESDEFWNFLDSVGGRRDDNVEYENFVKKITEEALFNFKQ</sequence>
<gene>
    <name evidence="1" type="ORF">OKIOD_LOCUS12292</name>
</gene>
<evidence type="ECO:0000313" key="2">
    <source>
        <dbReference type="Proteomes" id="UP001158576"/>
    </source>
</evidence>